<dbReference type="InterPro" id="IPR011047">
    <property type="entry name" value="Quinoprotein_ADH-like_sf"/>
</dbReference>
<dbReference type="PANTHER" id="PTHR34512:SF30">
    <property type="entry name" value="OUTER MEMBRANE PROTEIN ASSEMBLY FACTOR BAMB"/>
    <property type="match status" value="1"/>
</dbReference>
<dbReference type="SMART" id="SM00564">
    <property type="entry name" value="PQQ"/>
    <property type="match status" value="7"/>
</dbReference>
<dbReference type="PANTHER" id="PTHR34512">
    <property type="entry name" value="CELL SURFACE PROTEIN"/>
    <property type="match status" value="1"/>
</dbReference>
<evidence type="ECO:0000313" key="3">
    <source>
        <dbReference type="Proteomes" id="UP001431784"/>
    </source>
</evidence>
<dbReference type="InterPro" id="IPR002372">
    <property type="entry name" value="PQQ_rpt_dom"/>
</dbReference>
<sequence>MVKLWTYASILALGTLVAACDRGFILEGERFPLRAPFAEGAGEAPANRAVPISLPASVSNAAWTHRLGTPSTRIAHPALGGSLQPLWSVQIGQGEGRRHRITAEPVASGGLIYTLDSRAQVTAVTTQGQIAWTRDLTPSFTRSGDGASGGGLAVANGRLYVTSAFGVLAALDLASGNVVWTKTFDAPLSGAPTVAGDRVYVVAADSTAWSINAATGQTDWQLSGTPSTASMVGGAAPAIAGNLVLFPTPAGELIAAQRDTGQTMWRTVIAGTRVGVAYAKVTDVTGDPVVQGDQVFVGNQSGRVMALNTRDGSRIWTADEAAYGPVWPVGGSVFLMSDRNRLIRLNSSNGEFIWAQPLPLHTQTRERRRAEIYTHYGPVLAGGRLIVASGDGLIRLFDPASGALNGQIELRGGAAVSPIVVGGTLYVLSSDGRLHAYR</sequence>
<keyword evidence="3" id="KW-1185">Reference proteome</keyword>
<dbReference type="Proteomes" id="UP001431784">
    <property type="component" value="Unassembled WGS sequence"/>
</dbReference>
<dbReference type="InterPro" id="IPR015943">
    <property type="entry name" value="WD40/YVTN_repeat-like_dom_sf"/>
</dbReference>
<evidence type="ECO:0000313" key="2">
    <source>
        <dbReference type="EMBL" id="MDD7969592.1"/>
    </source>
</evidence>
<gene>
    <name evidence="2" type="ORF">PUT78_00640</name>
</gene>
<reference evidence="2" key="1">
    <citation type="submission" date="2023-02" db="EMBL/GenBank/DDBJ databases">
        <title>Description of Roseinatronobacter alkalisoli sp. nov., an alkaliphilic bacerium isolated from soda soil.</title>
        <authorList>
            <person name="Wei W."/>
        </authorList>
    </citation>
    <scope>NUCLEOTIDE SEQUENCE</scope>
    <source>
        <strain evidence="2">HJB301</strain>
    </source>
</reference>
<dbReference type="Pfam" id="PF13360">
    <property type="entry name" value="PQQ_2"/>
    <property type="match status" value="2"/>
</dbReference>
<organism evidence="2 3">
    <name type="scientific">Roseinatronobacter alkalisoli</name>
    <dbReference type="NCBI Taxonomy" id="3028235"/>
    <lineage>
        <taxon>Bacteria</taxon>
        <taxon>Pseudomonadati</taxon>
        <taxon>Pseudomonadota</taxon>
        <taxon>Alphaproteobacteria</taxon>
        <taxon>Rhodobacterales</taxon>
        <taxon>Paracoccaceae</taxon>
        <taxon>Roseinatronobacter</taxon>
    </lineage>
</organism>
<comment type="caution">
    <text evidence="2">The sequence shown here is derived from an EMBL/GenBank/DDBJ whole genome shotgun (WGS) entry which is preliminary data.</text>
</comment>
<dbReference type="SUPFAM" id="SSF50998">
    <property type="entry name" value="Quinoprotein alcohol dehydrogenase-like"/>
    <property type="match status" value="1"/>
</dbReference>
<dbReference type="EMBL" id="JAQZSM010000001">
    <property type="protein sequence ID" value="MDD7969592.1"/>
    <property type="molecule type" value="Genomic_DNA"/>
</dbReference>
<protein>
    <submittedName>
        <fullName evidence="2">PQQ-binding-like beta-propeller repeat protein</fullName>
    </submittedName>
</protein>
<dbReference type="Gene3D" id="2.130.10.10">
    <property type="entry name" value="YVTN repeat-like/Quinoprotein amine dehydrogenase"/>
    <property type="match status" value="1"/>
</dbReference>
<dbReference type="PROSITE" id="PS51257">
    <property type="entry name" value="PROKAR_LIPOPROTEIN"/>
    <property type="match status" value="1"/>
</dbReference>
<proteinExistence type="predicted"/>
<name>A0ABT5T390_9RHOB</name>
<dbReference type="InterPro" id="IPR018391">
    <property type="entry name" value="PQQ_b-propeller_rpt"/>
</dbReference>
<dbReference type="RefSeq" id="WP_274350062.1">
    <property type="nucleotide sequence ID" value="NZ_JAQZSM010000001.1"/>
</dbReference>
<evidence type="ECO:0000259" key="1">
    <source>
        <dbReference type="Pfam" id="PF13360"/>
    </source>
</evidence>
<feature type="domain" description="Pyrrolo-quinoline quinone repeat" evidence="1">
    <location>
        <begin position="378"/>
        <end position="437"/>
    </location>
</feature>
<accession>A0ABT5T390</accession>
<feature type="domain" description="Pyrrolo-quinoline quinone repeat" evidence="1">
    <location>
        <begin position="119"/>
        <end position="356"/>
    </location>
</feature>